<organism evidence="2 3">
    <name type="scientific">Stemphylium lycopersici</name>
    <name type="common">Tomato gray leaf spot disease fungus</name>
    <name type="synonym">Thyrospora lycopersici</name>
    <dbReference type="NCBI Taxonomy" id="183478"/>
    <lineage>
        <taxon>Eukaryota</taxon>
        <taxon>Fungi</taxon>
        <taxon>Dikarya</taxon>
        <taxon>Ascomycota</taxon>
        <taxon>Pezizomycotina</taxon>
        <taxon>Dothideomycetes</taxon>
        <taxon>Pleosporomycetidae</taxon>
        <taxon>Pleosporales</taxon>
        <taxon>Pleosporineae</taxon>
        <taxon>Pleosporaceae</taxon>
        <taxon>Stemphylium</taxon>
    </lineage>
</organism>
<accession>A0A364NAD7</accession>
<evidence type="ECO:0000313" key="2">
    <source>
        <dbReference type="EMBL" id="RAR13991.1"/>
    </source>
</evidence>
<evidence type="ECO:0000256" key="1">
    <source>
        <dbReference type="SAM" id="MobiDB-lite"/>
    </source>
</evidence>
<feature type="region of interest" description="Disordered" evidence="1">
    <location>
        <begin position="1"/>
        <end position="48"/>
    </location>
</feature>
<sequence>MSDRDRNTGSPEGITSKASIMTPSATPSPPPSDLPSSTPATFTDSGNQGLGRELIELRNVCRPKPPASRCLEKEFSVAGGLYFQNIAEAQAPMERAQWRTPVYDDTVPKTNEEAQIVVKRFVEAMKDMSLARDTLGSTYRKRMTTGGSMSYEDWAIEACAWDILRRVISIHTEGFKAPIYDKTIVDHIGQTQEWTFRDRINWICVVLMTSKSVAVTLMKNEKIWTIIGAPHKLYNNTLVNSVSNAHRGVWVKTGRKADAEHQARTNNKRQKVNHIPNNQDADTGKATKTATTSPNLVFEQPKARRSKYDISSPPAIPAKRNMYTDTAPVPLSPLTSNAMTAFPQVPAAIDERPDAEMIALMYGPLPTRGTPKKVSAGVFKQDADKDTEGVPVIEADTVMETTKDVIEDAIEAASKNGAKENNPEDSVDIEKAPHDDHMDEIDHDFDTASKCETNIFKSQIFDEDTLEGARLLASLHTAG</sequence>
<dbReference type="AlphaFoldDB" id="A0A364NAD7"/>
<keyword evidence="3" id="KW-1185">Reference proteome</keyword>
<protein>
    <submittedName>
        <fullName evidence="2">Uncharacterized protein</fullName>
    </submittedName>
</protein>
<reference evidence="3" key="1">
    <citation type="submission" date="2018-05" db="EMBL/GenBank/DDBJ databases">
        <title>Draft genome sequence of Stemphylium lycopersici strain CIDEFI 213.</title>
        <authorList>
            <person name="Medina R."/>
            <person name="Franco M.E.E."/>
            <person name="Lucentini C.G."/>
            <person name="Saparrat M.C.N."/>
            <person name="Balatti P.A."/>
        </authorList>
    </citation>
    <scope>NUCLEOTIDE SEQUENCE [LARGE SCALE GENOMIC DNA]</scope>
    <source>
        <strain evidence="3">CIDEFI 213</strain>
    </source>
</reference>
<feature type="compositionally biased region" description="Low complexity" evidence="1">
    <location>
        <begin position="280"/>
        <end position="291"/>
    </location>
</feature>
<proteinExistence type="predicted"/>
<evidence type="ECO:0000313" key="3">
    <source>
        <dbReference type="Proteomes" id="UP000249619"/>
    </source>
</evidence>
<feature type="region of interest" description="Disordered" evidence="1">
    <location>
        <begin position="254"/>
        <end position="291"/>
    </location>
</feature>
<gene>
    <name evidence="2" type="ORF">DDE83_002560</name>
</gene>
<comment type="caution">
    <text evidence="2">The sequence shown here is derived from an EMBL/GenBank/DDBJ whole genome shotgun (WGS) entry which is preliminary data.</text>
</comment>
<name>A0A364NAD7_STELY</name>
<dbReference type="EMBL" id="QGDH01000027">
    <property type="protein sequence ID" value="RAR13991.1"/>
    <property type="molecule type" value="Genomic_DNA"/>
</dbReference>
<dbReference type="Proteomes" id="UP000249619">
    <property type="component" value="Unassembled WGS sequence"/>
</dbReference>